<evidence type="ECO:0000256" key="5">
    <source>
        <dbReference type="ARBA" id="ARBA00038253"/>
    </source>
</evidence>
<feature type="transmembrane region" description="Helical" evidence="8">
    <location>
        <begin position="388"/>
        <end position="407"/>
    </location>
</feature>
<proteinExistence type="inferred from homology"/>
<keyword evidence="3" id="KW-0677">Repeat</keyword>
<reference evidence="10 11" key="1">
    <citation type="submission" date="2021-03" db="EMBL/GenBank/DDBJ databases">
        <title>Winogradskyella sp. nov., isolated from costal sediment.</title>
        <authorList>
            <person name="Gao C."/>
        </authorList>
    </citation>
    <scope>NUCLEOTIDE SEQUENCE [LARGE SCALE GENOMIC DNA]</scope>
    <source>
        <strain evidence="10 11">DF17</strain>
    </source>
</reference>
<dbReference type="InterPro" id="IPR019734">
    <property type="entry name" value="TPR_rpt"/>
</dbReference>
<keyword evidence="4 6" id="KW-0802">TPR repeat</keyword>
<dbReference type="Gene3D" id="1.25.40.10">
    <property type="entry name" value="Tetratricopeptide repeat domain"/>
    <property type="match status" value="3"/>
</dbReference>
<name>A0ABS3SZR5_9FLAO</name>
<dbReference type="Pfam" id="PF13181">
    <property type="entry name" value="TPR_8"/>
    <property type="match status" value="2"/>
</dbReference>
<keyword evidence="7" id="KW-0175">Coiled coil</keyword>
<evidence type="ECO:0000256" key="3">
    <source>
        <dbReference type="ARBA" id="ARBA00022737"/>
    </source>
</evidence>
<dbReference type="PANTHER" id="PTHR46630">
    <property type="entry name" value="TETRATRICOPEPTIDE REPEAT PROTEIN 29"/>
    <property type="match status" value="1"/>
</dbReference>
<evidence type="ECO:0000256" key="1">
    <source>
        <dbReference type="ARBA" id="ARBA00004496"/>
    </source>
</evidence>
<evidence type="ECO:0000259" key="9">
    <source>
        <dbReference type="SMART" id="SM00421"/>
    </source>
</evidence>
<evidence type="ECO:0000256" key="2">
    <source>
        <dbReference type="ARBA" id="ARBA00022490"/>
    </source>
</evidence>
<dbReference type="InterPro" id="IPR000792">
    <property type="entry name" value="Tscrpt_reg_LuxR_C"/>
</dbReference>
<feature type="repeat" description="TPR" evidence="6">
    <location>
        <begin position="225"/>
        <end position="258"/>
    </location>
</feature>
<dbReference type="SMART" id="SM00028">
    <property type="entry name" value="TPR"/>
    <property type="match status" value="5"/>
</dbReference>
<evidence type="ECO:0000256" key="7">
    <source>
        <dbReference type="SAM" id="Coils"/>
    </source>
</evidence>
<comment type="similarity">
    <text evidence="5">Belongs to the Rap family.</text>
</comment>
<dbReference type="SUPFAM" id="SSF48452">
    <property type="entry name" value="TPR-like"/>
    <property type="match status" value="2"/>
</dbReference>
<keyword evidence="8" id="KW-0812">Transmembrane</keyword>
<keyword evidence="11" id="KW-1185">Reference proteome</keyword>
<feature type="repeat" description="TPR" evidence="6">
    <location>
        <begin position="145"/>
        <end position="178"/>
    </location>
</feature>
<comment type="caution">
    <text evidence="10">The sequence shown here is derived from an EMBL/GenBank/DDBJ whole genome shotgun (WGS) entry which is preliminary data.</text>
</comment>
<accession>A0ABS3SZR5</accession>
<dbReference type="InterPro" id="IPR016032">
    <property type="entry name" value="Sig_transdc_resp-reg_C-effctor"/>
</dbReference>
<feature type="domain" description="HTH luxR-type" evidence="9">
    <location>
        <begin position="515"/>
        <end position="572"/>
    </location>
</feature>
<evidence type="ECO:0000256" key="4">
    <source>
        <dbReference type="ARBA" id="ARBA00022803"/>
    </source>
</evidence>
<comment type="subcellular location">
    <subcellularLocation>
        <location evidence="1">Cytoplasm</location>
    </subcellularLocation>
</comment>
<dbReference type="EMBL" id="JAGEVF010000002">
    <property type="protein sequence ID" value="MBO3115979.1"/>
    <property type="molecule type" value="Genomic_DNA"/>
</dbReference>
<evidence type="ECO:0000256" key="8">
    <source>
        <dbReference type="SAM" id="Phobius"/>
    </source>
</evidence>
<evidence type="ECO:0000256" key="6">
    <source>
        <dbReference type="PROSITE-ProRule" id="PRU00339"/>
    </source>
</evidence>
<protein>
    <submittedName>
        <fullName evidence="10">Tetratricopeptide repeat protein</fullName>
    </submittedName>
</protein>
<sequence>MCFSQKNTIDSIQKALTQSSDKKERVVLLSELSEMYKEIDTDSALVYAKKGIRLAKEIDFSFGEAENASSIGGIFIVKNNLDSSQVYYHKAKTLYKSTKNHFKYAQTTMRLGNINLAQNIPISALKLYQESLEIAKAKNFNALLPHLFNNTGLVFQQIEDYDDAVTNFEKAYDIFLANNDEANSVYPLYNIALIKSILGKDDEAIDGYLNLVSYHLKTENWVSLAQIYNSISEIYFNNEEYTKATEYLEMALTSVKDKSDSFNTGPTSFYKATIYTNAAEIYHQENNEELAKSFAHKAIKLSLQNSYKLNMMKSARILADIYDKSYRLDSALYYHKKYIDFSNQYQEEYDVKQLTKLKMQNQFDEILRQNEIDRIYKEASYKNREIKFIAGTVAVGLLAIILILLFINQKNKTAKLELKEQNLQLEKKELNQRLEYKKKELASNMMYLMEKNEFITSISKKLIELKPDAKKDNKDLIQQIINEIRQNSSTKMWEEFEVRFKEVHKDFYNALHAAHPNLTLNEVKICAFLRLNMTTKEISAITHQSVKSINMARFRLRKKLNIERDDNLVGYLNSL</sequence>
<dbReference type="InterPro" id="IPR011990">
    <property type="entry name" value="TPR-like_helical_dom_sf"/>
</dbReference>
<evidence type="ECO:0000313" key="10">
    <source>
        <dbReference type="EMBL" id="MBO3115979.1"/>
    </source>
</evidence>
<dbReference type="SMART" id="SM00421">
    <property type="entry name" value="HTH_LUXR"/>
    <property type="match status" value="1"/>
</dbReference>
<gene>
    <name evidence="10" type="ORF">J4050_04430</name>
</gene>
<organism evidence="10 11">
    <name type="scientific">Winogradskyella pelagia</name>
    <dbReference type="NCBI Taxonomy" id="2819984"/>
    <lineage>
        <taxon>Bacteria</taxon>
        <taxon>Pseudomonadati</taxon>
        <taxon>Bacteroidota</taxon>
        <taxon>Flavobacteriia</taxon>
        <taxon>Flavobacteriales</taxon>
        <taxon>Flavobacteriaceae</taxon>
        <taxon>Winogradskyella</taxon>
    </lineage>
</organism>
<keyword evidence="8" id="KW-1133">Transmembrane helix</keyword>
<dbReference type="Proteomes" id="UP000676776">
    <property type="component" value="Unassembled WGS sequence"/>
</dbReference>
<keyword evidence="2" id="KW-0963">Cytoplasm</keyword>
<keyword evidence="8" id="KW-0472">Membrane</keyword>
<dbReference type="SUPFAM" id="SSF46894">
    <property type="entry name" value="C-terminal effector domain of the bipartite response regulators"/>
    <property type="match status" value="1"/>
</dbReference>
<dbReference type="InterPro" id="IPR051476">
    <property type="entry name" value="Bac_ResReg_Asp_Phosphatase"/>
</dbReference>
<dbReference type="PROSITE" id="PS50005">
    <property type="entry name" value="TPR"/>
    <property type="match status" value="2"/>
</dbReference>
<evidence type="ECO:0000313" key="11">
    <source>
        <dbReference type="Proteomes" id="UP000676776"/>
    </source>
</evidence>
<dbReference type="PANTHER" id="PTHR46630:SF1">
    <property type="entry name" value="TETRATRICOPEPTIDE REPEAT PROTEIN 29"/>
    <property type="match status" value="1"/>
</dbReference>
<feature type="coiled-coil region" evidence="7">
    <location>
        <begin position="408"/>
        <end position="440"/>
    </location>
</feature>